<evidence type="ECO:0000313" key="10">
    <source>
        <dbReference type="EMBL" id="GAG75370.1"/>
    </source>
</evidence>
<comment type="similarity">
    <text evidence="1">Belongs to the eukaryotic RecA-like protein family.</text>
</comment>
<evidence type="ECO:0000256" key="1">
    <source>
        <dbReference type="ARBA" id="ARBA00008050"/>
    </source>
</evidence>
<dbReference type="AlphaFoldDB" id="X0ZZR3"/>
<dbReference type="InterPro" id="IPR010995">
    <property type="entry name" value="DNA_repair_Rad51/TF_NusA_a-hlx"/>
</dbReference>
<dbReference type="Pfam" id="PF08423">
    <property type="entry name" value="Rad51"/>
    <property type="match status" value="1"/>
</dbReference>
<dbReference type="InterPro" id="IPR011938">
    <property type="entry name" value="DNA_recomb/repair_RadA"/>
</dbReference>
<dbReference type="Pfam" id="PF14520">
    <property type="entry name" value="HHH_5"/>
    <property type="match status" value="1"/>
</dbReference>
<dbReference type="SUPFAM" id="SSF52540">
    <property type="entry name" value="P-loop containing nucleoside triphosphate hydrolases"/>
    <property type="match status" value="1"/>
</dbReference>
<organism evidence="10">
    <name type="scientific">marine sediment metagenome</name>
    <dbReference type="NCBI Taxonomy" id="412755"/>
    <lineage>
        <taxon>unclassified sequences</taxon>
        <taxon>metagenomes</taxon>
        <taxon>ecological metagenomes</taxon>
    </lineage>
</organism>
<name>X0ZZR3_9ZZZZ</name>
<dbReference type="PROSITE" id="PS50162">
    <property type="entry name" value="RECA_2"/>
    <property type="match status" value="1"/>
</dbReference>
<dbReference type="GO" id="GO:0140664">
    <property type="term" value="F:ATP-dependent DNA damage sensor activity"/>
    <property type="evidence" value="ECO:0007669"/>
    <property type="project" value="InterPro"/>
</dbReference>
<protein>
    <recommendedName>
        <fullName evidence="2">DNA repair and recombination protein RadA</fullName>
    </recommendedName>
</protein>
<dbReference type="GO" id="GO:0005524">
    <property type="term" value="F:ATP binding"/>
    <property type="evidence" value="ECO:0007669"/>
    <property type="project" value="UniProtKB-KW"/>
</dbReference>
<dbReference type="GO" id="GO:0006281">
    <property type="term" value="P:DNA repair"/>
    <property type="evidence" value="ECO:0007669"/>
    <property type="project" value="InterPro"/>
</dbReference>
<evidence type="ECO:0000256" key="5">
    <source>
        <dbReference type="ARBA" id="ARBA00022840"/>
    </source>
</evidence>
<feature type="domain" description="RecA family profile 2" evidence="9">
    <location>
        <begin position="271"/>
        <end position="296"/>
    </location>
</feature>
<dbReference type="PANTHER" id="PTHR22942:SF30">
    <property type="entry name" value="MEIOTIC RECOMBINATION PROTEIN DMC1_LIM15 HOMOLOG"/>
    <property type="match status" value="1"/>
</dbReference>
<dbReference type="NCBIfam" id="TIGR02236">
    <property type="entry name" value="recomb_radA"/>
    <property type="match status" value="1"/>
</dbReference>
<gene>
    <name evidence="10" type="ORF">S01H4_34891</name>
</gene>
<dbReference type="Gene3D" id="1.10.150.20">
    <property type="entry name" value="5' to 3' exonuclease, C-terminal subdomain"/>
    <property type="match status" value="1"/>
</dbReference>
<dbReference type="PIRSF" id="PIRSF005856">
    <property type="entry name" value="Rad51"/>
    <property type="match status" value="1"/>
</dbReference>
<dbReference type="GO" id="GO:0006310">
    <property type="term" value="P:DNA recombination"/>
    <property type="evidence" value="ECO:0007669"/>
    <property type="project" value="UniProtKB-KW"/>
</dbReference>
<keyword evidence="5" id="KW-0067">ATP-binding</keyword>
<evidence type="ECO:0000256" key="7">
    <source>
        <dbReference type="ARBA" id="ARBA00023172"/>
    </source>
</evidence>
<dbReference type="GO" id="GO:0003684">
    <property type="term" value="F:damaged DNA binding"/>
    <property type="evidence" value="ECO:0007669"/>
    <property type="project" value="InterPro"/>
</dbReference>
<sequence>EDEDYDDEVLTVDNDASACVDAVKKLPGVGEATLKKLIKAGFSSLESIAYTPPSIIQAESGLGDKTIAKLIKASMEKLDIGFKSAEDVWEVRKNIARITTGSQELDNLFGGGIETGCVIEFFGEFRTGKTQIAHQLCVNVQLPREDGGLNGNALYIDTEGTFRPERIIQMAEGLDLDHKKVLKNIVFGRAYNSDHQILLIKEASNLIKEKNIKLVIVDSLIGHFRSEYVGRGTLANRQQTINTHLHDLLRLTDIFPELCVMVTNQVQSKPDVFYGNPTVAAGGNIVAHGSTIRIYL</sequence>
<dbReference type="EMBL" id="BART01018489">
    <property type="protein sequence ID" value="GAG75370.1"/>
    <property type="molecule type" value="Genomic_DNA"/>
</dbReference>
<reference evidence="10" key="1">
    <citation type="journal article" date="2014" name="Front. Microbiol.">
        <title>High frequency of phylogenetically diverse reductive dehalogenase-homologous genes in deep subseafloor sedimentary metagenomes.</title>
        <authorList>
            <person name="Kawai M."/>
            <person name="Futagami T."/>
            <person name="Toyoda A."/>
            <person name="Takaki Y."/>
            <person name="Nishi S."/>
            <person name="Hori S."/>
            <person name="Arai W."/>
            <person name="Tsubouchi T."/>
            <person name="Morono Y."/>
            <person name="Uchiyama I."/>
            <person name="Ito T."/>
            <person name="Fujiyama A."/>
            <person name="Inagaki F."/>
            <person name="Takami H."/>
        </authorList>
    </citation>
    <scope>NUCLEOTIDE SEQUENCE</scope>
    <source>
        <strain evidence="10">Expedition CK06-06</strain>
    </source>
</reference>
<dbReference type="InterPro" id="IPR027417">
    <property type="entry name" value="P-loop_NTPase"/>
</dbReference>
<keyword evidence="4" id="KW-0227">DNA damage</keyword>
<dbReference type="InterPro" id="IPR020588">
    <property type="entry name" value="RecA_ATP-bd"/>
</dbReference>
<keyword evidence="7" id="KW-0233">DNA recombination</keyword>
<dbReference type="InterPro" id="IPR016467">
    <property type="entry name" value="DNA_recomb/repair_RecA-like"/>
</dbReference>
<evidence type="ECO:0000259" key="8">
    <source>
        <dbReference type="PROSITE" id="PS50162"/>
    </source>
</evidence>
<evidence type="ECO:0000256" key="4">
    <source>
        <dbReference type="ARBA" id="ARBA00022763"/>
    </source>
</evidence>
<evidence type="ECO:0000256" key="3">
    <source>
        <dbReference type="ARBA" id="ARBA00022741"/>
    </source>
</evidence>
<dbReference type="SUPFAM" id="SSF47794">
    <property type="entry name" value="Rad51 N-terminal domain-like"/>
    <property type="match status" value="1"/>
</dbReference>
<keyword evidence="6" id="KW-0238">DNA-binding</keyword>
<dbReference type="Gene3D" id="3.40.50.300">
    <property type="entry name" value="P-loop containing nucleotide triphosphate hydrolases"/>
    <property type="match status" value="1"/>
</dbReference>
<feature type="non-terminal residue" evidence="10">
    <location>
        <position position="1"/>
    </location>
</feature>
<accession>X0ZZR3</accession>
<dbReference type="PROSITE" id="PS50163">
    <property type="entry name" value="RECA_3"/>
    <property type="match status" value="1"/>
</dbReference>
<dbReference type="NCBIfam" id="NF003301">
    <property type="entry name" value="PRK04301.1"/>
    <property type="match status" value="1"/>
</dbReference>
<comment type="caution">
    <text evidence="10">The sequence shown here is derived from an EMBL/GenBank/DDBJ whole genome shotgun (WGS) entry which is preliminary data.</text>
</comment>
<feature type="domain" description="RecA family profile 1" evidence="8">
    <location>
        <begin position="94"/>
        <end position="266"/>
    </location>
</feature>
<proteinExistence type="inferred from homology"/>
<evidence type="ECO:0000256" key="2">
    <source>
        <dbReference type="ARBA" id="ARBA00018144"/>
    </source>
</evidence>
<dbReference type="InterPro" id="IPR020587">
    <property type="entry name" value="RecA_monomer-monomer_interface"/>
</dbReference>
<dbReference type="InterPro" id="IPR013632">
    <property type="entry name" value="Rad51_C"/>
</dbReference>
<dbReference type="PANTHER" id="PTHR22942">
    <property type="entry name" value="RECA/RAD51/RADA DNA STRAND-PAIRING FAMILY MEMBER"/>
    <property type="match status" value="1"/>
</dbReference>
<feature type="non-terminal residue" evidence="10">
    <location>
        <position position="296"/>
    </location>
</feature>
<keyword evidence="3" id="KW-0547">Nucleotide-binding</keyword>
<evidence type="ECO:0000259" key="9">
    <source>
        <dbReference type="PROSITE" id="PS50163"/>
    </source>
</evidence>
<evidence type="ECO:0000256" key="6">
    <source>
        <dbReference type="ARBA" id="ARBA00023125"/>
    </source>
</evidence>